<evidence type="ECO:0000313" key="3">
    <source>
        <dbReference type="Proteomes" id="UP000271256"/>
    </source>
</evidence>
<dbReference type="EMBL" id="RBWE01000003">
    <property type="protein sequence ID" value="RKO65490.1"/>
    <property type="molecule type" value="Genomic_DNA"/>
</dbReference>
<proteinExistence type="predicted"/>
<protein>
    <submittedName>
        <fullName evidence="2">TAXI family TRAP transporter solute-binding subunit</fullName>
    </submittedName>
</protein>
<dbReference type="InterPro" id="IPR011852">
    <property type="entry name" value="TRAP_TAXI"/>
</dbReference>
<comment type="caution">
    <text evidence="2">The sequence shown here is derived from an EMBL/GenBank/DDBJ whole genome shotgun (WGS) entry which is preliminary data.</text>
</comment>
<dbReference type="Gene3D" id="3.40.190.10">
    <property type="entry name" value="Periplasmic binding protein-like II"/>
    <property type="match status" value="2"/>
</dbReference>
<gene>
    <name evidence="2" type="ORF">D7024_14420</name>
</gene>
<dbReference type="SUPFAM" id="SSF53850">
    <property type="entry name" value="Periplasmic binding protein-like II"/>
    <property type="match status" value="1"/>
</dbReference>
<keyword evidence="3" id="KW-1185">Reference proteome</keyword>
<dbReference type="PROSITE" id="PS51257">
    <property type="entry name" value="PROKAR_LIPOPROTEIN"/>
    <property type="match status" value="1"/>
</dbReference>
<dbReference type="CDD" id="cd13520">
    <property type="entry name" value="PBP2_TAXI_TRAP"/>
    <property type="match status" value="1"/>
</dbReference>
<dbReference type="AlphaFoldDB" id="A0A494WXY1"/>
<accession>A0A494WXY1</accession>
<keyword evidence="1" id="KW-0732">Signal</keyword>
<evidence type="ECO:0000256" key="1">
    <source>
        <dbReference type="SAM" id="SignalP"/>
    </source>
</evidence>
<reference evidence="2 3" key="1">
    <citation type="submission" date="2018-10" db="EMBL/GenBank/DDBJ databases">
        <authorList>
            <person name="Grouzdev D.S."/>
            <person name="Krutkina M.S."/>
            <person name="Tourova T.P."/>
            <person name="Nazina T.N."/>
        </authorList>
    </citation>
    <scope>NUCLEOTIDE SEQUENCE [LARGE SCALE GENOMIC DNA]</scope>
    <source>
        <strain evidence="2 3">435</strain>
    </source>
</reference>
<dbReference type="PANTHER" id="PTHR42941:SF1">
    <property type="entry name" value="SLL1037 PROTEIN"/>
    <property type="match status" value="1"/>
</dbReference>
<dbReference type="NCBIfam" id="TIGR02122">
    <property type="entry name" value="TRAP_TAXI"/>
    <property type="match status" value="1"/>
</dbReference>
<organism evidence="2 3">
    <name type="scientific">Desulfofundulus salinus</name>
    <dbReference type="NCBI Taxonomy" id="2419843"/>
    <lineage>
        <taxon>Bacteria</taxon>
        <taxon>Bacillati</taxon>
        <taxon>Bacillota</taxon>
        <taxon>Clostridia</taxon>
        <taxon>Eubacteriales</taxon>
        <taxon>Peptococcaceae</taxon>
        <taxon>Desulfofundulus</taxon>
    </lineage>
</organism>
<dbReference type="OrthoDB" id="9776669at2"/>
<feature type="chain" id="PRO_5039455386" evidence="1">
    <location>
        <begin position="28"/>
        <end position="342"/>
    </location>
</feature>
<name>A0A494WXY1_9FIRM</name>
<dbReference type="Pfam" id="PF16868">
    <property type="entry name" value="NMT1_3"/>
    <property type="match status" value="1"/>
</dbReference>
<dbReference type="Proteomes" id="UP000271256">
    <property type="component" value="Unassembled WGS sequence"/>
</dbReference>
<dbReference type="PANTHER" id="PTHR42941">
    <property type="entry name" value="SLL1037 PROTEIN"/>
    <property type="match status" value="1"/>
</dbReference>
<evidence type="ECO:0000313" key="2">
    <source>
        <dbReference type="EMBL" id="RKO65490.1"/>
    </source>
</evidence>
<feature type="signal peptide" evidence="1">
    <location>
        <begin position="1"/>
        <end position="27"/>
    </location>
</feature>
<sequence>MIRGGKKMKRICRLLSVLLVLSLILTAAGCGGQKEKPAENKDKKSGGAAETINLTIASGPAGGTWYPLGGAVAKIIQNNIPGAVVSVQQGGGEANALGVDKGMYDIGITYSHTAAEALAGKENFKEPLKNIAGLAGLYPSALQMVVRADSDIKQIEDLKGKRISPGPKGLSGETMTRLVLQVHGLKFEDMAKVERVSYSDSASLMQDRQIDMYSPITTWPAPSIQEVAQAGGVRLLPLRPEKFEELKKLNPGYTYITIKAGTYKGMEEDTPCLGSNAILIIRKDMPEDLAYKIAKALYENLDELKSVHKSLEYMTKDTIAKDLGVPLHPGVEKYYREVGIIK</sequence>